<organism evidence="3 4">
    <name type="scientific">Echinimonas agarilytica</name>
    <dbReference type="NCBI Taxonomy" id="1215918"/>
    <lineage>
        <taxon>Bacteria</taxon>
        <taxon>Pseudomonadati</taxon>
        <taxon>Pseudomonadota</taxon>
        <taxon>Gammaproteobacteria</taxon>
        <taxon>Alteromonadales</taxon>
        <taxon>Echinimonadaceae</taxon>
        <taxon>Echinimonas</taxon>
    </lineage>
</organism>
<dbReference type="InterPro" id="IPR033881">
    <property type="entry name" value="vWA_BatA_type"/>
</dbReference>
<feature type="domain" description="VWFA" evidence="2">
    <location>
        <begin position="86"/>
        <end position="280"/>
    </location>
</feature>
<dbReference type="Gene3D" id="3.40.50.410">
    <property type="entry name" value="von Willebrand factor, type A domain"/>
    <property type="match status" value="1"/>
</dbReference>
<protein>
    <submittedName>
        <fullName evidence="3">VWA domain-containing protein</fullName>
    </submittedName>
</protein>
<evidence type="ECO:0000313" key="4">
    <source>
        <dbReference type="Proteomes" id="UP001165393"/>
    </source>
</evidence>
<evidence type="ECO:0000313" key="3">
    <source>
        <dbReference type="EMBL" id="MCM2679221.1"/>
    </source>
</evidence>
<dbReference type="SUPFAM" id="SSF53300">
    <property type="entry name" value="vWA-like"/>
    <property type="match status" value="1"/>
</dbReference>
<dbReference type="SMART" id="SM00327">
    <property type="entry name" value="VWA"/>
    <property type="match status" value="1"/>
</dbReference>
<dbReference type="Pfam" id="PF00092">
    <property type="entry name" value="VWA"/>
    <property type="match status" value="1"/>
</dbReference>
<dbReference type="InterPro" id="IPR036465">
    <property type="entry name" value="vWFA_dom_sf"/>
</dbReference>
<dbReference type="CDD" id="cd01467">
    <property type="entry name" value="vWA_BatA_type"/>
    <property type="match status" value="1"/>
</dbReference>
<dbReference type="PROSITE" id="PS50234">
    <property type="entry name" value="VWFA"/>
    <property type="match status" value="1"/>
</dbReference>
<gene>
    <name evidence="3" type="ORF">NAF29_05960</name>
</gene>
<keyword evidence="1" id="KW-1133">Transmembrane helix</keyword>
<dbReference type="InterPro" id="IPR002035">
    <property type="entry name" value="VWF_A"/>
</dbReference>
<dbReference type="AlphaFoldDB" id="A0AA41W5M6"/>
<keyword evidence="4" id="KW-1185">Reference proteome</keyword>
<dbReference type="InterPro" id="IPR050768">
    <property type="entry name" value="UPF0353/GerABKA_families"/>
</dbReference>
<accession>A0AA41W5M6</accession>
<comment type="caution">
    <text evidence="3">The sequence shown here is derived from an EMBL/GenBank/DDBJ whole genome shotgun (WGS) entry which is preliminary data.</text>
</comment>
<keyword evidence="1" id="KW-0812">Transmembrane</keyword>
<evidence type="ECO:0000259" key="2">
    <source>
        <dbReference type="PROSITE" id="PS50234"/>
    </source>
</evidence>
<name>A0AA41W5M6_9GAMM</name>
<proteinExistence type="predicted"/>
<feature type="transmembrane region" description="Helical" evidence="1">
    <location>
        <begin position="299"/>
        <end position="320"/>
    </location>
</feature>
<sequence>MTFAWPWLFILLPLPWVVRRFLPAQPAQLAKLYLPTATQLAGQMRDVTPQRSQLALIWVIWILLIAAMARPQWEGEPIGRPLEGRDLMVAVDLSQSMSIKDMNLNGQTVDRLTIVKQVLSDFIERRQGDRIGLVLFADTAYLQAPLTFDRKTVSTFLDEAVLGLVGRMTAIGDAIGVSVKHMLNQKSDHKVLVLLTDGDNTSGKFSPERATQIAKEYDVTIYTVGVGAEVMVKRSLLGSQTINPSSDLNERGLTAIAEATGGRYFRAKDAQSLAEVYSAIDALEPVASDSTFFRPMHDIFFYPLAAALGLSVLLFIVRLLQNGEFRKTKTGGSNA</sequence>
<keyword evidence="1" id="KW-0472">Membrane</keyword>
<dbReference type="PANTHER" id="PTHR22550:SF18">
    <property type="entry name" value="VWFA DOMAIN-CONTAINING PROTEIN"/>
    <property type="match status" value="1"/>
</dbReference>
<dbReference type="PANTHER" id="PTHR22550">
    <property type="entry name" value="SPORE GERMINATION PROTEIN"/>
    <property type="match status" value="1"/>
</dbReference>
<reference evidence="3 4" key="1">
    <citation type="journal article" date="2013" name="Antonie Van Leeuwenhoek">
        <title>Echinimonas agarilytica gen. nov., sp. nov., a new gammaproteobacterium isolated from the sea urchin Strongylocentrotus intermedius.</title>
        <authorList>
            <person name="Nedashkovskaya O.I."/>
            <person name="Stenkova A.M."/>
            <person name="Zhukova N.V."/>
            <person name="Van Trappen S."/>
            <person name="Lee J.S."/>
            <person name="Kim S.B."/>
        </authorList>
    </citation>
    <scope>NUCLEOTIDE SEQUENCE [LARGE SCALE GENOMIC DNA]</scope>
    <source>
        <strain evidence="3 4">KMM 6351</strain>
    </source>
</reference>
<evidence type="ECO:0000256" key="1">
    <source>
        <dbReference type="SAM" id="Phobius"/>
    </source>
</evidence>
<dbReference type="Proteomes" id="UP001165393">
    <property type="component" value="Unassembled WGS sequence"/>
</dbReference>
<dbReference type="EMBL" id="JAMQGP010000002">
    <property type="protein sequence ID" value="MCM2679221.1"/>
    <property type="molecule type" value="Genomic_DNA"/>
</dbReference>